<accession>A0A8C8RGW1</accession>
<keyword evidence="2" id="KW-1064">Adaptive immunity</keyword>
<evidence type="ECO:0000256" key="4">
    <source>
        <dbReference type="SAM" id="SignalP"/>
    </source>
</evidence>
<evidence type="ECO:0008006" key="7">
    <source>
        <dbReference type="Google" id="ProtNLM"/>
    </source>
</evidence>
<reference evidence="5" key="1">
    <citation type="submission" date="2025-08" db="UniProtKB">
        <authorList>
            <consortium name="Ensembl"/>
        </authorList>
    </citation>
    <scope>IDENTIFICATION</scope>
</reference>
<dbReference type="InterPro" id="IPR051287">
    <property type="entry name" value="TCR_variable_region"/>
</dbReference>
<dbReference type="GO" id="GO:0002250">
    <property type="term" value="P:adaptive immune response"/>
    <property type="evidence" value="ECO:0007669"/>
    <property type="project" value="UniProtKB-KW"/>
</dbReference>
<feature type="signal peptide" evidence="4">
    <location>
        <begin position="1"/>
        <end position="19"/>
    </location>
</feature>
<sequence>ILFLLYPMSLSCSVLPTEGTYGADSVTQTEGRFNATHDKKDKSFHLWKPSSDLSDSAIYYCAVSNTMKRTSRGAEQKPLSTREEKKGCGDWGLGKLEAEMREGVYKC</sequence>
<evidence type="ECO:0000256" key="3">
    <source>
        <dbReference type="ARBA" id="ARBA00023319"/>
    </source>
</evidence>
<dbReference type="SUPFAM" id="SSF48726">
    <property type="entry name" value="Immunoglobulin"/>
    <property type="match status" value="1"/>
</dbReference>
<dbReference type="InterPro" id="IPR036179">
    <property type="entry name" value="Ig-like_dom_sf"/>
</dbReference>
<dbReference type="PANTHER" id="PTHR19367:SF18">
    <property type="entry name" value="T CELL RECEPTOR ALPHA VARIABLE 16"/>
    <property type="match status" value="1"/>
</dbReference>
<evidence type="ECO:0000256" key="2">
    <source>
        <dbReference type="ARBA" id="ARBA00023130"/>
    </source>
</evidence>
<evidence type="ECO:0000313" key="6">
    <source>
        <dbReference type="Proteomes" id="UP000694393"/>
    </source>
</evidence>
<keyword evidence="6" id="KW-1185">Reference proteome</keyword>
<keyword evidence="3" id="KW-0393">Immunoglobulin domain</keyword>
<evidence type="ECO:0000313" key="5">
    <source>
        <dbReference type="Ensembl" id="ENSPCEP00000004787.1"/>
    </source>
</evidence>
<dbReference type="AlphaFoldDB" id="A0A8C8RGW1"/>
<proteinExistence type="predicted"/>
<dbReference type="InterPro" id="IPR013783">
    <property type="entry name" value="Ig-like_fold"/>
</dbReference>
<evidence type="ECO:0000256" key="1">
    <source>
        <dbReference type="ARBA" id="ARBA00022729"/>
    </source>
</evidence>
<organism evidence="5 6">
    <name type="scientific">Pelusios castaneus</name>
    <name type="common">West African mud turtle</name>
    <dbReference type="NCBI Taxonomy" id="367368"/>
    <lineage>
        <taxon>Eukaryota</taxon>
        <taxon>Metazoa</taxon>
        <taxon>Chordata</taxon>
        <taxon>Craniata</taxon>
        <taxon>Vertebrata</taxon>
        <taxon>Euteleostomi</taxon>
        <taxon>Archelosauria</taxon>
        <taxon>Testudinata</taxon>
        <taxon>Testudines</taxon>
        <taxon>Pleurodira</taxon>
        <taxon>Pelomedusidae</taxon>
        <taxon>Pelusios</taxon>
    </lineage>
</organism>
<dbReference type="Proteomes" id="UP000694393">
    <property type="component" value="Unplaced"/>
</dbReference>
<dbReference type="PANTHER" id="PTHR19367">
    <property type="entry name" value="T-CELL RECEPTOR ALPHA CHAIN V REGION"/>
    <property type="match status" value="1"/>
</dbReference>
<reference evidence="5" key="2">
    <citation type="submission" date="2025-09" db="UniProtKB">
        <authorList>
            <consortium name="Ensembl"/>
        </authorList>
    </citation>
    <scope>IDENTIFICATION</scope>
</reference>
<dbReference type="Ensembl" id="ENSPCET00000004956.1">
    <property type="protein sequence ID" value="ENSPCEP00000004787.1"/>
    <property type="gene ID" value="ENSPCEG00000003871.1"/>
</dbReference>
<keyword evidence="1 4" id="KW-0732">Signal</keyword>
<keyword evidence="2" id="KW-0391">Immunity</keyword>
<protein>
    <recommendedName>
        <fullName evidence="7">Immunoglobulin V-set domain-containing protein</fullName>
    </recommendedName>
</protein>
<dbReference type="Gene3D" id="2.60.40.10">
    <property type="entry name" value="Immunoglobulins"/>
    <property type="match status" value="1"/>
</dbReference>
<feature type="chain" id="PRO_5033996689" description="Immunoglobulin V-set domain-containing protein" evidence="4">
    <location>
        <begin position="20"/>
        <end position="107"/>
    </location>
</feature>
<name>A0A8C8RGW1_9SAUR</name>